<feature type="domain" description="Amidohydrolase-related" evidence="3">
    <location>
        <begin position="251"/>
        <end position="430"/>
    </location>
</feature>
<evidence type="ECO:0000256" key="2">
    <source>
        <dbReference type="SAM" id="Phobius"/>
    </source>
</evidence>
<evidence type="ECO:0000259" key="3">
    <source>
        <dbReference type="Pfam" id="PF04909"/>
    </source>
</evidence>
<dbReference type="Pfam" id="PF04909">
    <property type="entry name" value="Amidohydro_2"/>
    <property type="match status" value="1"/>
</dbReference>
<dbReference type="Gene3D" id="3.20.20.140">
    <property type="entry name" value="Metal-dependent hydrolases"/>
    <property type="match status" value="1"/>
</dbReference>
<keyword evidence="2" id="KW-0812">Transmembrane</keyword>
<keyword evidence="2" id="KW-0472">Membrane</keyword>
<proteinExistence type="predicted"/>
<sequence>MELMNQKGFASILVIGIIIAIIAVGTGSYFYVSKQSEESLTENPAINESTDPAPALESENISEPIVIQEQESKKETTLPSAEAQPETKKPASVPAPTQIPTITKEPVIVPQNTCSRAFSPRYSAGPYYTGPLFDAHLHMPTLIDISKADPSKLEGHGADIAGHIGVDRDAELDKLLCNFEREKVRGAIGFTIGEAELLTETLSGAKSMKAKVGSMVDLFLTPASFNAGGLDNIIAGNPNLFAGFGEMAFYHPSYANTPPDASSVVQIYEVAGKHNIIVMMHPDARQEIAIENAIKQNPNVKFLLHGPETENTVHGIIGKYPNVYYSIDAMLIRLSSAPGALMYMVSGKDEFKTKFAQNYTAILNNSVNQWKAKIEQYPGRYMWGTDRSDPWTYDEDMSALIEEFARDFIAELDPAVQENFAYKNAEGLLRR</sequence>
<dbReference type="GO" id="GO:0016787">
    <property type="term" value="F:hydrolase activity"/>
    <property type="evidence" value="ECO:0007669"/>
    <property type="project" value="InterPro"/>
</dbReference>
<name>A0A1G2R3G4_9BACT</name>
<dbReference type="InterPro" id="IPR006680">
    <property type="entry name" value="Amidohydro-rel"/>
</dbReference>
<dbReference type="AlphaFoldDB" id="A0A1G2R3G4"/>
<feature type="transmembrane region" description="Helical" evidence="2">
    <location>
        <begin position="12"/>
        <end position="32"/>
    </location>
</feature>
<dbReference type="SUPFAM" id="SSF51556">
    <property type="entry name" value="Metallo-dependent hydrolases"/>
    <property type="match status" value="1"/>
</dbReference>
<dbReference type="InterPro" id="IPR032466">
    <property type="entry name" value="Metal_Hydrolase"/>
</dbReference>
<evidence type="ECO:0000313" key="4">
    <source>
        <dbReference type="EMBL" id="OHA67405.1"/>
    </source>
</evidence>
<feature type="region of interest" description="Disordered" evidence="1">
    <location>
        <begin position="68"/>
        <end position="98"/>
    </location>
</feature>
<reference evidence="4 5" key="1">
    <citation type="journal article" date="2016" name="Nat. Commun.">
        <title>Thousands of microbial genomes shed light on interconnected biogeochemical processes in an aquifer system.</title>
        <authorList>
            <person name="Anantharaman K."/>
            <person name="Brown C.T."/>
            <person name="Hug L.A."/>
            <person name="Sharon I."/>
            <person name="Castelle C.J."/>
            <person name="Probst A.J."/>
            <person name="Thomas B.C."/>
            <person name="Singh A."/>
            <person name="Wilkins M.J."/>
            <person name="Karaoz U."/>
            <person name="Brodie E.L."/>
            <person name="Williams K.H."/>
            <person name="Hubbard S.S."/>
            <person name="Banfield J.F."/>
        </authorList>
    </citation>
    <scope>NUCLEOTIDE SEQUENCE [LARGE SCALE GENOMIC DNA]</scope>
</reference>
<keyword evidence="2" id="KW-1133">Transmembrane helix</keyword>
<dbReference type="Proteomes" id="UP000179258">
    <property type="component" value="Unassembled WGS sequence"/>
</dbReference>
<accession>A0A1G2R3G4</accession>
<evidence type="ECO:0000313" key="5">
    <source>
        <dbReference type="Proteomes" id="UP000179258"/>
    </source>
</evidence>
<dbReference type="EMBL" id="MHTX01000041">
    <property type="protein sequence ID" value="OHA67405.1"/>
    <property type="molecule type" value="Genomic_DNA"/>
</dbReference>
<protein>
    <recommendedName>
        <fullName evidence="3">Amidohydrolase-related domain-containing protein</fullName>
    </recommendedName>
</protein>
<gene>
    <name evidence="4" type="ORF">A3D59_01415</name>
</gene>
<organism evidence="4 5">
    <name type="scientific">Candidatus Wildermuthbacteria bacterium RIFCSPHIGHO2_02_FULL_47_17</name>
    <dbReference type="NCBI Taxonomy" id="1802452"/>
    <lineage>
        <taxon>Bacteria</taxon>
        <taxon>Candidatus Wildermuthiibacteriota</taxon>
    </lineage>
</organism>
<comment type="caution">
    <text evidence="4">The sequence shown here is derived from an EMBL/GenBank/DDBJ whole genome shotgun (WGS) entry which is preliminary data.</text>
</comment>
<evidence type="ECO:0000256" key="1">
    <source>
        <dbReference type="SAM" id="MobiDB-lite"/>
    </source>
</evidence>